<protein>
    <submittedName>
        <fullName evidence="1">Uncharacterized protein</fullName>
    </submittedName>
</protein>
<reference evidence="2" key="1">
    <citation type="submission" date="2017-06" db="EMBL/GenBank/DDBJ databases">
        <authorList>
            <person name="Varghese N."/>
            <person name="Submissions S."/>
        </authorList>
    </citation>
    <scope>NUCLEOTIDE SEQUENCE [LARGE SCALE GENOMIC DNA]</scope>
    <source>
        <strain evidence="2">LNB2</strain>
    </source>
</reference>
<evidence type="ECO:0000313" key="2">
    <source>
        <dbReference type="Proteomes" id="UP000198281"/>
    </source>
</evidence>
<dbReference type="Proteomes" id="UP000198281">
    <property type="component" value="Unassembled WGS sequence"/>
</dbReference>
<dbReference type="OrthoDB" id="7363783at2"/>
<dbReference type="AlphaFoldDB" id="A0A239I437"/>
<proteinExistence type="predicted"/>
<dbReference type="EMBL" id="FZOS01000021">
    <property type="protein sequence ID" value="SNS88357.1"/>
    <property type="molecule type" value="Genomic_DNA"/>
</dbReference>
<evidence type="ECO:0000313" key="1">
    <source>
        <dbReference type="EMBL" id="SNS88357.1"/>
    </source>
</evidence>
<sequence>MIEEREIWGCAHVTIERFGDAASFHAPQRADELFSAEDIEGLRIWLRILAAIRSLEAAEPPSNMLSCTQ</sequence>
<keyword evidence="2" id="KW-1185">Reference proteome</keyword>
<accession>A0A239I437</accession>
<gene>
    <name evidence="1" type="ORF">SAMN06295912_12139</name>
</gene>
<name>A0A239I437_9SPHN</name>
<dbReference type="RefSeq" id="WP_089220594.1">
    <property type="nucleotide sequence ID" value="NZ_FZOS01000021.1"/>
</dbReference>
<organism evidence="1 2">
    <name type="scientific">Edaphosphingomonas laterariae</name>
    <dbReference type="NCBI Taxonomy" id="861865"/>
    <lineage>
        <taxon>Bacteria</taxon>
        <taxon>Pseudomonadati</taxon>
        <taxon>Pseudomonadota</taxon>
        <taxon>Alphaproteobacteria</taxon>
        <taxon>Sphingomonadales</taxon>
        <taxon>Rhizorhabdaceae</taxon>
        <taxon>Edaphosphingomonas</taxon>
    </lineage>
</organism>